<dbReference type="InterPro" id="IPR040344">
    <property type="entry name" value="At3g17950-like"/>
</dbReference>
<sequence length="206" mass="22729">MQEEGWPLGLQPLNVRVGLMRDVDFPGSASFSTLLTAASPSSSFDSFSDLDSESIGSFYNEKSITLGSLIGISSILELSRRPERRRAIERLRNKKTHKSRAWFFSLCSKLSMENVSINDTPSLAQFLEAERLAANASRRNQTPTNDSHLFSVLPVSIRRPRFMHGAVNPGIAEVGRSRFKAVMNHANGYGIPISPLLSCLCGQITN</sequence>
<dbReference type="PANTHER" id="PTHR33544:SF3">
    <property type="entry name" value="60S RIBOSOMAL PROTEIN L36"/>
    <property type="match status" value="1"/>
</dbReference>
<proteinExistence type="predicted"/>
<evidence type="ECO:0000313" key="2">
    <source>
        <dbReference type="Proteomes" id="UP001370490"/>
    </source>
</evidence>
<gene>
    <name evidence="1" type="ORF">RJ641_028329</name>
</gene>
<evidence type="ECO:0000313" key="1">
    <source>
        <dbReference type="EMBL" id="KAK6942952.1"/>
    </source>
</evidence>
<dbReference type="Proteomes" id="UP001370490">
    <property type="component" value="Unassembled WGS sequence"/>
</dbReference>
<accession>A0AAN8W796</accession>
<name>A0AAN8W796_9MAGN</name>
<keyword evidence="2" id="KW-1185">Reference proteome</keyword>
<comment type="caution">
    <text evidence="1">The sequence shown here is derived from an EMBL/GenBank/DDBJ whole genome shotgun (WGS) entry which is preliminary data.</text>
</comment>
<dbReference type="AlphaFoldDB" id="A0AAN8W796"/>
<protein>
    <submittedName>
        <fullName evidence="1">Uncharacterized protein</fullName>
    </submittedName>
</protein>
<reference evidence="1 2" key="1">
    <citation type="submission" date="2023-12" db="EMBL/GenBank/DDBJ databases">
        <title>A high-quality genome assembly for Dillenia turbinata (Dilleniales).</title>
        <authorList>
            <person name="Chanderbali A."/>
        </authorList>
    </citation>
    <scope>NUCLEOTIDE SEQUENCE [LARGE SCALE GENOMIC DNA]</scope>
    <source>
        <strain evidence="1">LSX21</strain>
        <tissue evidence="1">Leaf</tissue>
    </source>
</reference>
<dbReference type="EMBL" id="JBAMMX010000004">
    <property type="protein sequence ID" value="KAK6942952.1"/>
    <property type="molecule type" value="Genomic_DNA"/>
</dbReference>
<dbReference type="PANTHER" id="PTHR33544">
    <property type="entry name" value="DUF4005 DOMAIN-CONTAINING PROTEIN-RELATED"/>
    <property type="match status" value="1"/>
</dbReference>
<organism evidence="1 2">
    <name type="scientific">Dillenia turbinata</name>
    <dbReference type="NCBI Taxonomy" id="194707"/>
    <lineage>
        <taxon>Eukaryota</taxon>
        <taxon>Viridiplantae</taxon>
        <taxon>Streptophyta</taxon>
        <taxon>Embryophyta</taxon>
        <taxon>Tracheophyta</taxon>
        <taxon>Spermatophyta</taxon>
        <taxon>Magnoliopsida</taxon>
        <taxon>eudicotyledons</taxon>
        <taxon>Gunneridae</taxon>
        <taxon>Pentapetalae</taxon>
        <taxon>Dilleniales</taxon>
        <taxon>Dilleniaceae</taxon>
        <taxon>Dillenia</taxon>
    </lineage>
</organism>